<evidence type="ECO:0000256" key="1">
    <source>
        <dbReference type="SAM" id="MobiDB-lite"/>
    </source>
</evidence>
<proteinExistence type="predicted"/>
<dbReference type="EMBL" id="JASCZI010121274">
    <property type="protein sequence ID" value="MED6160952.1"/>
    <property type="molecule type" value="Genomic_DNA"/>
</dbReference>
<sequence>MFDDKTGPLQKNKTLSETGDRNSPGLGIRPDSNSDSLGGAGPASNGILGQEFTRRSVIYTESKLFEQEKPFPSFFTKLCCWKKLEETPLTSKKKLQVLDDPKLR</sequence>
<reference evidence="2 3" key="1">
    <citation type="journal article" date="2023" name="Plants (Basel)">
        <title>Bridging the Gap: Combining Genomics and Transcriptomics Approaches to Understand Stylosanthes scabra, an Orphan Legume from the Brazilian Caatinga.</title>
        <authorList>
            <person name="Ferreira-Neto J.R.C."/>
            <person name="da Silva M.D."/>
            <person name="Binneck E."/>
            <person name="de Melo N.F."/>
            <person name="da Silva R.H."/>
            <person name="de Melo A.L.T.M."/>
            <person name="Pandolfi V."/>
            <person name="Bustamante F.O."/>
            <person name="Brasileiro-Vidal A.C."/>
            <person name="Benko-Iseppon A.M."/>
        </authorList>
    </citation>
    <scope>NUCLEOTIDE SEQUENCE [LARGE SCALE GENOMIC DNA]</scope>
    <source>
        <tissue evidence="2">Leaves</tissue>
    </source>
</reference>
<gene>
    <name evidence="2" type="ORF">PIB30_056141</name>
</gene>
<evidence type="ECO:0000313" key="2">
    <source>
        <dbReference type="EMBL" id="MED6160952.1"/>
    </source>
</evidence>
<protein>
    <submittedName>
        <fullName evidence="2">Uncharacterized protein</fullName>
    </submittedName>
</protein>
<feature type="region of interest" description="Disordered" evidence="1">
    <location>
        <begin position="1"/>
        <end position="48"/>
    </location>
</feature>
<keyword evidence="3" id="KW-1185">Reference proteome</keyword>
<comment type="caution">
    <text evidence="2">The sequence shown here is derived from an EMBL/GenBank/DDBJ whole genome shotgun (WGS) entry which is preliminary data.</text>
</comment>
<name>A0ABU6UI18_9FABA</name>
<dbReference type="Proteomes" id="UP001341840">
    <property type="component" value="Unassembled WGS sequence"/>
</dbReference>
<organism evidence="2 3">
    <name type="scientific">Stylosanthes scabra</name>
    <dbReference type="NCBI Taxonomy" id="79078"/>
    <lineage>
        <taxon>Eukaryota</taxon>
        <taxon>Viridiplantae</taxon>
        <taxon>Streptophyta</taxon>
        <taxon>Embryophyta</taxon>
        <taxon>Tracheophyta</taxon>
        <taxon>Spermatophyta</taxon>
        <taxon>Magnoliopsida</taxon>
        <taxon>eudicotyledons</taxon>
        <taxon>Gunneridae</taxon>
        <taxon>Pentapetalae</taxon>
        <taxon>rosids</taxon>
        <taxon>fabids</taxon>
        <taxon>Fabales</taxon>
        <taxon>Fabaceae</taxon>
        <taxon>Papilionoideae</taxon>
        <taxon>50 kb inversion clade</taxon>
        <taxon>dalbergioids sensu lato</taxon>
        <taxon>Dalbergieae</taxon>
        <taxon>Pterocarpus clade</taxon>
        <taxon>Stylosanthes</taxon>
    </lineage>
</organism>
<accession>A0ABU6UI18</accession>
<evidence type="ECO:0000313" key="3">
    <source>
        <dbReference type="Proteomes" id="UP001341840"/>
    </source>
</evidence>